<protein>
    <submittedName>
        <fullName evidence="2">Uncharacterized protein</fullName>
    </submittedName>
</protein>
<gene>
    <name evidence="2" type="ORF">LY79DRAFT_563627</name>
</gene>
<accession>A0AAD8UZY6</accession>
<dbReference type="Proteomes" id="UP001230504">
    <property type="component" value="Unassembled WGS sequence"/>
</dbReference>
<feature type="signal peptide" evidence="1">
    <location>
        <begin position="1"/>
        <end position="18"/>
    </location>
</feature>
<evidence type="ECO:0000256" key="1">
    <source>
        <dbReference type="SAM" id="SignalP"/>
    </source>
</evidence>
<evidence type="ECO:0000313" key="2">
    <source>
        <dbReference type="EMBL" id="KAK1579695.1"/>
    </source>
</evidence>
<keyword evidence="3" id="KW-1185">Reference proteome</keyword>
<reference evidence="2" key="1">
    <citation type="submission" date="2021-06" db="EMBL/GenBank/DDBJ databases">
        <title>Comparative genomics, transcriptomics and evolutionary studies reveal genomic signatures of adaptation to plant cell wall in hemibiotrophic fungi.</title>
        <authorList>
            <consortium name="DOE Joint Genome Institute"/>
            <person name="Baroncelli R."/>
            <person name="Diaz J.F."/>
            <person name="Benocci T."/>
            <person name="Peng M."/>
            <person name="Battaglia E."/>
            <person name="Haridas S."/>
            <person name="Andreopoulos W."/>
            <person name="Labutti K."/>
            <person name="Pangilinan J."/>
            <person name="Floch G.L."/>
            <person name="Makela M.R."/>
            <person name="Henrissat B."/>
            <person name="Grigoriev I.V."/>
            <person name="Crouch J.A."/>
            <person name="De Vries R.P."/>
            <person name="Sukno S.A."/>
            <person name="Thon M.R."/>
        </authorList>
    </citation>
    <scope>NUCLEOTIDE SEQUENCE</scope>
    <source>
        <strain evidence="2">CBS 125086</strain>
    </source>
</reference>
<comment type="caution">
    <text evidence="2">The sequence shown here is derived from an EMBL/GenBank/DDBJ whole genome shotgun (WGS) entry which is preliminary data.</text>
</comment>
<dbReference type="RefSeq" id="XP_060410803.1">
    <property type="nucleotide sequence ID" value="XM_060558578.1"/>
</dbReference>
<keyword evidence="1" id="KW-0732">Signal</keyword>
<dbReference type="EMBL" id="JAHLJV010000063">
    <property type="protein sequence ID" value="KAK1579695.1"/>
    <property type="molecule type" value="Genomic_DNA"/>
</dbReference>
<sequence length="159" mass="17175">MRITFITVVALLTGAVTAAGTKPGTQANSCAAVTPSTPLQNGQCHGHTLRQMSRQDINDCAAHYDPTVKYPVWDESEDFSCSMCPPKKTLLKLKKKQMMSKNRQKSLQRNGPIQERGIISCIDCLVSSAIACTCGGIAAVVCCPCLTYGLIEMCIRDCT</sequence>
<feature type="chain" id="PRO_5041947009" evidence="1">
    <location>
        <begin position="19"/>
        <end position="159"/>
    </location>
</feature>
<dbReference type="GeneID" id="85442818"/>
<proteinExistence type="predicted"/>
<dbReference type="AlphaFoldDB" id="A0AAD8UZY6"/>
<organism evidence="2 3">
    <name type="scientific">Colletotrichum navitas</name>
    <dbReference type="NCBI Taxonomy" id="681940"/>
    <lineage>
        <taxon>Eukaryota</taxon>
        <taxon>Fungi</taxon>
        <taxon>Dikarya</taxon>
        <taxon>Ascomycota</taxon>
        <taxon>Pezizomycotina</taxon>
        <taxon>Sordariomycetes</taxon>
        <taxon>Hypocreomycetidae</taxon>
        <taxon>Glomerellales</taxon>
        <taxon>Glomerellaceae</taxon>
        <taxon>Colletotrichum</taxon>
        <taxon>Colletotrichum graminicola species complex</taxon>
    </lineage>
</organism>
<evidence type="ECO:0000313" key="3">
    <source>
        <dbReference type="Proteomes" id="UP001230504"/>
    </source>
</evidence>
<name>A0AAD8UZY6_9PEZI</name>